<evidence type="ECO:0000256" key="2">
    <source>
        <dbReference type="SAM" id="SignalP"/>
    </source>
</evidence>
<gene>
    <name evidence="3" type="ORF">PXEA_LOCUS21424</name>
</gene>
<sequence>MNELHISFFFLRKIFFLLSDGVESDIQFSFFDISDKYQPVTSNKILLWISDTSKELRNVLHELERIEASHCSIARGFNEPAMTTVVPSELISFPSDLTIPASKFTNDQASSLCPPSESQRVSSSL</sequence>
<feature type="chain" id="PRO_5018645104" evidence="2">
    <location>
        <begin position="25"/>
        <end position="125"/>
    </location>
</feature>
<keyword evidence="2" id="KW-0732">Signal</keyword>
<comment type="caution">
    <text evidence="3">The sequence shown here is derived from an EMBL/GenBank/DDBJ whole genome shotgun (WGS) entry which is preliminary data.</text>
</comment>
<keyword evidence="4" id="KW-1185">Reference proteome</keyword>
<feature type="region of interest" description="Disordered" evidence="1">
    <location>
        <begin position="105"/>
        <end position="125"/>
    </location>
</feature>
<evidence type="ECO:0000256" key="1">
    <source>
        <dbReference type="SAM" id="MobiDB-lite"/>
    </source>
</evidence>
<evidence type="ECO:0000313" key="3">
    <source>
        <dbReference type="EMBL" id="VEL27984.1"/>
    </source>
</evidence>
<dbReference type="AlphaFoldDB" id="A0A3S5A572"/>
<reference evidence="3" key="1">
    <citation type="submission" date="2018-11" db="EMBL/GenBank/DDBJ databases">
        <authorList>
            <consortium name="Pathogen Informatics"/>
        </authorList>
    </citation>
    <scope>NUCLEOTIDE SEQUENCE</scope>
</reference>
<name>A0A3S5A572_9PLAT</name>
<dbReference type="Proteomes" id="UP000784294">
    <property type="component" value="Unassembled WGS sequence"/>
</dbReference>
<protein>
    <submittedName>
        <fullName evidence="3">Uncharacterized protein</fullName>
    </submittedName>
</protein>
<dbReference type="EMBL" id="CAAALY010091502">
    <property type="protein sequence ID" value="VEL27984.1"/>
    <property type="molecule type" value="Genomic_DNA"/>
</dbReference>
<accession>A0A3S5A572</accession>
<evidence type="ECO:0000313" key="4">
    <source>
        <dbReference type="Proteomes" id="UP000784294"/>
    </source>
</evidence>
<proteinExistence type="predicted"/>
<organism evidence="3 4">
    <name type="scientific">Protopolystoma xenopodis</name>
    <dbReference type="NCBI Taxonomy" id="117903"/>
    <lineage>
        <taxon>Eukaryota</taxon>
        <taxon>Metazoa</taxon>
        <taxon>Spiralia</taxon>
        <taxon>Lophotrochozoa</taxon>
        <taxon>Platyhelminthes</taxon>
        <taxon>Monogenea</taxon>
        <taxon>Polyopisthocotylea</taxon>
        <taxon>Polystomatidea</taxon>
        <taxon>Polystomatidae</taxon>
        <taxon>Protopolystoma</taxon>
    </lineage>
</organism>
<feature type="signal peptide" evidence="2">
    <location>
        <begin position="1"/>
        <end position="24"/>
    </location>
</feature>